<reference evidence="17" key="1">
    <citation type="submission" date="2015-05" db="EMBL/GenBank/DDBJ databases">
        <authorList>
            <person name="Fogelqvist Johan"/>
        </authorList>
    </citation>
    <scope>NUCLEOTIDE SEQUENCE [LARGE SCALE GENOMIC DNA]</scope>
</reference>
<dbReference type="EMBL" id="CVQI01032606">
    <property type="protein sequence ID" value="CRK41832.1"/>
    <property type="molecule type" value="Genomic_DNA"/>
</dbReference>
<evidence type="ECO:0000313" key="16">
    <source>
        <dbReference type="EMBL" id="CRK41832.1"/>
    </source>
</evidence>
<dbReference type="GO" id="GO:0043115">
    <property type="term" value="F:precorrin-2 dehydrogenase activity"/>
    <property type="evidence" value="ECO:0007669"/>
    <property type="project" value="UniProtKB-EC"/>
</dbReference>
<dbReference type="GO" id="GO:0019354">
    <property type="term" value="P:siroheme biosynthetic process"/>
    <property type="evidence" value="ECO:0007669"/>
    <property type="project" value="UniProtKB-UniPathway"/>
</dbReference>
<keyword evidence="14" id="KW-1133">Transmembrane helix</keyword>
<evidence type="ECO:0000256" key="14">
    <source>
        <dbReference type="SAM" id="Phobius"/>
    </source>
</evidence>
<dbReference type="InterPro" id="IPR011011">
    <property type="entry name" value="Znf_FYVE_PHD"/>
</dbReference>
<dbReference type="SMART" id="SM00064">
    <property type="entry name" value="FYVE"/>
    <property type="match status" value="1"/>
</dbReference>
<evidence type="ECO:0000313" key="17">
    <source>
        <dbReference type="Proteomes" id="UP000045706"/>
    </source>
</evidence>
<feature type="transmembrane region" description="Helical" evidence="14">
    <location>
        <begin position="117"/>
        <end position="140"/>
    </location>
</feature>
<dbReference type="PROSITE" id="PS50178">
    <property type="entry name" value="ZF_FYVE"/>
    <property type="match status" value="1"/>
</dbReference>
<feature type="transmembrane region" description="Helical" evidence="14">
    <location>
        <begin position="240"/>
        <end position="258"/>
    </location>
</feature>
<keyword evidence="6" id="KW-0862">Zinc</keyword>
<dbReference type="PANTHER" id="PTHR35330:SF1">
    <property type="entry name" value="SIROHEME BIOSYNTHESIS PROTEIN MET8"/>
    <property type="match status" value="1"/>
</dbReference>
<feature type="compositionally biased region" description="Low complexity" evidence="13">
    <location>
        <begin position="1274"/>
        <end position="1295"/>
    </location>
</feature>
<name>A0A0G4N5V9_VERLO</name>
<keyword evidence="14" id="KW-0472">Membrane</keyword>
<evidence type="ECO:0000256" key="3">
    <source>
        <dbReference type="ARBA" id="ARBA00022723"/>
    </source>
</evidence>
<dbReference type="InterPro" id="IPR028281">
    <property type="entry name" value="Sirohaem_synthase_central"/>
</dbReference>
<dbReference type="EC" id="1.3.1.76" evidence="2"/>
<gene>
    <name evidence="16" type="ORF">BN1723_005224</name>
</gene>
<evidence type="ECO:0000256" key="10">
    <source>
        <dbReference type="ARBA" id="ARBA00023244"/>
    </source>
</evidence>
<feature type="region of interest" description="Disordered" evidence="13">
    <location>
        <begin position="1755"/>
        <end position="1797"/>
    </location>
</feature>
<keyword evidence="5 12" id="KW-0863">Zinc-finger</keyword>
<dbReference type="GO" id="GO:0003677">
    <property type="term" value="F:DNA binding"/>
    <property type="evidence" value="ECO:0007669"/>
    <property type="project" value="InterPro"/>
</dbReference>
<comment type="pathway">
    <text evidence="1">Porphyrin-containing compound metabolism; siroheme biosynthesis; sirohydrochlorin from precorrin-2: step 1/1.</text>
</comment>
<dbReference type="SUPFAM" id="SSF51735">
    <property type="entry name" value="NAD(P)-binding Rossmann-fold domains"/>
    <property type="match status" value="1"/>
</dbReference>
<dbReference type="InterPro" id="IPR017455">
    <property type="entry name" value="Znf_FYVE-rel"/>
</dbReference>
<organism evidence="16 17">
    <name type="scientific">Verticillium longisporum</name>
    <name type="common">Verticillium dahliae var. longisporum</name>
    <dbReference type="NCBI Taxonomy" id="100787"/>
    <lineage>
        <taxon>Eukaryota</taxon>
        <taxon>Fungi</taxon>
        <taxon>Dikarya</taxon>
        <taxon>Ascomycota</taxon>
        <taxon>Pezizomycotina</taxon>
        <taxon>Sordariomycetes</taxon>
        <taxon>Hypocreomycetidae</taxon>
        <taxon>Glomerellales</taxon>
        <taxon>Plectosphaerellaceae</taxon>
        <taxon>Verticillium</taxon>
    </lineage>
</organism>
<dbReference type="InterPro" id="IPR028162">
    <property type="entry name" value="Met8_C"/>
</dbReference>
<dbReference type="Pfam" id="PF13241">
    <property type="entry name" value="NAD_binding_7"/>
    <property type="match status" value="1"/>
</dbReference>
<dbReference type="Pfam" id="PF01363">
    <property type="entry name" value="FYVE"/>
    <property type="match status" value="1"/>
</dbReference>
<evidence type="ECO:0000259" key="15">
    <source>
        <dbReference type="PROSITE" id="PS50178"/>
    </source>
</evidence>
<evidence type="ECO:0000256" key="9">
    <source>
        <dbReference type="ARBA" id="ARBA00023204"/>
    </source>
</evidence>
<dbReference type="InterPro" id="IPR036531">
    <property type="entry name" value="Rbsn_Rab-bd_sf"/>
</dbReference>
<dbReference type="Gene3D" id="3.30.40.10">
    <property type="entry name" value="Zinc/RING finger domain, C3HC4 (zinc finger)"/>
    <property type="match status" value="1"/>
</dbReference>
<evidence type="ECO:0000256" key="5">
    <source>
        <dbReference type="ARBA" id="ARBA00022771"/>
    </source>
</evidence>
<dbReference type="Gene3D" id="3.40.50.720">
    <property type="entry name" value="NAD(P)-binding Rossmann-like Domain"/>
    <property type="match status" value="1"/>
</dbReference>
<evidence type="ECO:0000256" key="8">
    <source>
        <dbReference type="ARBA" id="ARBA00023027"/>
    </source>
</evidence>
<keyword evidence="9" id="KW-0234">DNA repair</keyword>
<dbReference type="SUPFAM" id="SSF140125">
    <property type="entry name" value="Rabenosyn-5 Rab-binding domain-like"/>
    <property type="match status" value="1"/>
</dbReference>
<feature type="transmembrane region" description="Helical" evidence="14">
    <location>
        <begin position="169"/>
        <end position="188"/>
    </location>
</feature>
<keyword evidence="8" id="KW-0520">NAD</keyword>
<dbReference type="InterPro" id="IPR036291">
    <property type="entry name" value="NAD(P)-bd_dom_sf"/>
</dbReference>
<feature type="region of interest" description="Disordered" evidence="13">
    <location>
        <begin position="1250"/>
        <end position="1318"/>
    </location>
</feature>
<dbReference type="Pfam" id="PF14824">
    <property type="entry name" value="Sirohm_synth_M"/>
    <property type="match status" value="1"/>
</dbReference>
<dbReference type="Pfam" id="PF11464">
    <property type="entry name" value="Rbsn"/>
    <property type="match status" value="1"/>
</dbReference>
<comment type="catalytic activity">
    <reaction evidence="11">
        <text>precorrin-2 + NAD(+) = sirohydrochlorin + NADH + 2 H(+)</text>
        <dbReference type="Rhea" id="RHEA:15613"/>
        <dbReference type="ChEBI" id="CHEBI:15378"/>
        <dbReference type="ChEBI" id="CHEBI:57540"/>
        <dbReference type="ChEBI" id="CHEBI:57945"/>
        <dbReference type="ChEBI" id="CHEBI:58351"/>
        <dbReference type="ChEBI" id="CHEBI:58827"/>
        <dbReference type="EC" id="1.3.1.76"/>
    </reaction>
</comment>
<dbReference type="Proteomes" id="UP000045706">
    <property type="component" value="Unassembled WGS sequence"/>
</dbReference>
<sequence>MSHLTVETWTWYGLTWLSRRLLQGSFKKLQADDALMMFAMLCNTVLIVGMNIIARTSSNLIAPGTDLNFTAEDIAERESGSKWVLVVEQIQCAVIWSVKGCFLIMYNRLTMSLKQNLAVKIVAGYVVVGFIVMEILYFGVWCRPFTQYWAVPPDNIQCSAATNHLITNAVINISSDVMIILIPMPLFLQSQIPQKKKMILCGVFALGAFTILSAILNKYYSFNEPFGSAWTFWYIRESSTALIVANLPMTWTILRRLFNLKSFNGKSSNQRSGYPSSTSHFRSMAYSRNPQSTIRGGDHDLGPSASEEQINGGFGGIPLKIYQQHKKNLNDPGMLAAFLVSRADDHPAAFARADFRQMYVGLANRWFSPFACFLGTEMSLDEPDLTTNASGGEQEDWKIEATQLKEHTETYGRLFDFSAQYWRSNGHAEWGPIGAKYTRLKTTPVTGGNDTKRQEFLETAGEVERRLNKRLCNARSREAASKIESDNAGRTYSFLEGFAVLSAQNFMLHFLNVVCFDAIMKWSNHVEQSPGQVSWITEDLAQYRDLQMRERCTGTDEPWADLGLHLGDPRGISSEQARYQPYTKPHRGSDSTGAKPLVIPALEAQRLESITVFQELMKDNSTFKSLFKVELDHHHGWIRDKKDQVLENLDKGSNMPQAVVTEVTLDIIERVFRRRILDVEFFHFVHEHYNRFTESPRSLSTSDWLSLQVHAREFASHYWHAHPRWRQYFRRSTKFRSIANGLPQYLLPVGLETKDQQQWFVLSDDGVNPDEELKQLFSLTGHLMYRFVTHKEAAAFVGLGNLLDTLAPLLPRLRQHEFLSDYVFKTIENLNICVQMVKQLDLHRDGERELRPYLDRGPGQSSEPPRSALLKSLSTVLGEVFPKASHYTRHQALKSLTGPLPPLAPDTWRILDNIFGGYENYSMSQLVQAFKAIGWRVEQSENGLNFLWSPECRLPAPVNSMAMQIHPYKHKKPTAKVQSEAWKSGNRNRFEERGHTMAASTKFPEVQGGGSLILAWQVKNKNVLVVGGGEVAAGRILNVLNADAKVTLVCPASGLNPEVAYRVEQGQVTHIDRVFEPSDLDGADMVMTAIDDPAASTVIWKLCKERKIPANIADVPPECDFYFGSVHRDGPLQIMVSTNGKGPRLAAIIRKQIAKSLPKNAGNAIESIGQLRQKLRKIAPNPEASPKRMGWMIKVSNAYGWEDICDFTDEDMENLLTYYADNKVPTHDITASLSPVFAMSGRKLGGGRVLGSGKGLAPPTASAVRQRASSPFAPSESTVSITSASTSPPVSSPAPDFAAQDLTSNISLGGPSKSGDNSSKLVCPICEEEMMTLLQLNRHIDDAHQELAEVEQDEVRTWFDKQVTKAKRFQPLSIINQKLRGLEVFESNETLPVASVSGPRTQVEQPIDPDELITRSHWQRQTMNDRCTDPLCGKNLGAVNGSINCRHCGRLFCEEHTMYQMKLSRAAKHEPVRGYWARVCETCYKSREGYNDHNGVLIDHTSAFTEIRRKRVERQNLEVARLEKRLTKLTTLLANPPEEVATNNGALSVANLTGQRNPRKLLEQTVVTWEDDASVPSYLKSATEKLSAATDQLSIDVRMCRDCNHTIFSKRDFDAALASKPPDQRAYETLRQFERGIRQIMPIFQRTLLALQPEGSNASGEHPPPTHAQIQEASKIRKRLTDAFTKYDTAARRLRDLKTTSKMQLRLQNAIYAAASTFLHTHMLTLKSVPQILRSRSSQSSQSRLLTLQQQNLNGSSSSLSQLSSSSPLRNGEAVDTSETGSQAGSEASTQVSALETEEKDLRERLVVLEEQRFMVKEMIDNARGSRRFEEVSALTRNIEELDSEIEDVRSRVGDVEERWQGLYAGGIAA</sequence>
<feature type="transmembrane region" description="Helical" evidence="14">
    <location>
        <begin position="83"/>
        <end position="105"/>
    </location>
</feature>
<dbReference type="UniPathway" id="UPA00262">
    <property type="reaction ID" value="UER00222"/>
</dbReference>
<dbReference type="InterPro" id="IPR000306">
    <property type="entry name" value="Znf_FYVE"/>
</dbReference>
<dbReference type="CDD" id="cd15761">
    <property type="entry name" value="FYVE1_Vac1p_like"/>
    <property type="match status" value="1"/>
</dbReference>
<dbReference type="InterPro" id="IPR006642">
    <property type="entry name" value="Rad18_UBZ4"/>
</dbReference>
<dbReference type="InterPro" id="IPR013083">
    <property type="entry name" value="Znf_RING/FYVE/PHD"/>
</dbReference>
<proteinExistence type="predicted"/>
<evidence type="ECO:0000256" key="12">
    <source>
        <dbReference type="PROSITE-ProRule" id="PRU00091"/>
    </source>
</evidence>
<dbReference type="NCBIfam" id="TIGR01470">
    <property type="entry name" value="cysG_Nterm"/>
    <property type="match status" value="1"/>
</dbReference>
<feature type="transmembrane region" description="Helical" evidence="14">
    <location>
        <begin position="200"/>
        <end position="220"/>
    </location>
</feature>
<dbReference type="Gene3D" id="4.10.860.20">
    <property type="entry name" value="Rabenosyn, Rab binding domain"/>
    <property type="match status" value="1"/>
</dbReference>
<dbReference type="Pfam" id="PF20684">
    <property type="entry name" value="Fung_rhodopsin"/>
    <property type="match status" value="1"/>
</dbReference>
<keyword evidence="4" id="KW-0227">DNA damage</keyword>
<dbReference type="GO" id="GO:0008270">
    <property type="term" value="F:zinc ion binding"/>
    <property type="evidence" value="ECO:0007669"/>
    <property type="project" value="UniProtKB-KW"/>
</dbReference>
<keyword evidence="7" id="KW-0560">Oxidoreductase</keyword>
<feature type="compositionally biased region" description="Low complexity" evidence="13">
    <location>
        <begin position="1755"/>
        <end position="1771"/>
    </location>
</feature>
<dbReference type="GO" id="GO:0004325">
    <property type="term" value="F:ferrochelatase activity"/>
    <property type="evidence" value="ECO:0007669"/>
    <property type="project" value="InterPro"/>
</dbReference>
<evidence type="ECO:0000256" key="11">
    <source>
        <dbReference type="ARBA" id="ARBA00047561"/>
    </source>
</evidence>
<evidence type="ECO:0000256" key="1">
    <source>
        <dbReference type="ARBA" id="ARBA00005010"/>
    </source>
</evidence>
<protein>
    <recommendedName>
        <fullName evidence="2">precorrin-2 dehydrogenase</fullName>
        <ecNumber evidence="2">1.3.1.76</ecNumber>
    </recommendedName>
</protein>
<dbReference type="InterPro" id="IPR028161">
    <property type="entry name" value="Met8-like"/>
</dbReference>
<dbReference type="SUPFAM" id="SSF75615">
    <property type="entry name" value="Siroheme synthase middle domains-like"/>
    <property type="match status" value="1"/>
</dbReference>
<evidence type="ECO:0000256" key="6">
    <source>
        <dbReference type="ARBA" id="ARBA00022833"/>
    </source>
</evidence>
<dbReference type="Gene3D" id="1.10.3280.10">
    <property type="entry name" value="Siroheme synthase, domain 3"/>
    <property type="match status" value="1"/>
</dbReference>
<keyword evidence="10" id="KW-0627">Porphyrin biosynthesis</keyword>
<feature type="transmembrane region" description="Helical" evidence="14">
    <location>
        <begin position="34"/>
        <end position="54"/>
    </location>
</feature>
<dbReference type="InterPro" id="IPR049326">
    <property type="entry name" value="Rhodopsin_dom_fungi"/>
</dbReference>
<dbReference type="InterPro" id="IPR021565">
    <property type="entry name" value="Rbsn_Rab-bd"/>
</dbReference>
<dbReference type="Gene3D" id="3.30.160.110">
    <property type="entry name" value="Siroheme synthase, domain 2"/>
    <property type="match status" value="1"/>
</dbReference>
<feature type="compositionally biased region" description="Polar residues" evidence="13">
    <location>
        <begin position="1777"/>
        <end position="1794"/>
    </location>
</feature>
<evidence type="ECO:0000256" key="2">
    <source>
        <dbReference type="ARBA" id="ARBA00012400"/>
    </source>
</evidence>
<evidence type="ECO:0000256" key="7">
    <source>
        <dbReference type="ARBA" id="ARBA00023002"/>
    </source>
</evidence>
<dbReference type="Pfam" id="PF14823">
    <property type="entry name" value="Sirohm_synth_C"/>
    <property type="match status" value="1"/>
</dbReference>
<keyword evidence="3" id="KW-0479">Metal-binding</keyword>
<dbReference type="InterPro" id="IPR006367">
    <property type="entry name" value="Sirohaem_synthase_N"/>
</dbReference>
<accession>A0A0G4N5V9</accession>
<dbReference type="SMART" id="SM00734">
    <property type="entry name" value="ZnF_Rad18"/>
    <property type="match status" value="1"/>
</dbReference>
<feature type="domain" description="FYVE-type" evidence="15">
    <location>
        <begin position="1432"/>
        <end position="1488"/>
    </location>
</feature>
<evidence type="ECO:0000256" key="13">
    <source>
        <dbReference type="SAM" id="MobiDB-lite"/>
    </source>
</evidence>
<dbReference type="GO" id="GO:0006281">
    <property type="term" value="P:DNA repair"/>
    <property type="evidence" value="ECO:0007669"/>
    <property type="project" value="UniProtKB-KW"/>
</dbReference>
<dbReference type="SUPFAM" id="SSF57903">
    <property type="entry name" value="FYVE/PHD zinc finger"/>
    <property type="match status" value="1"/>
</dbReference>
<keyword evidence="14" id="KW-0812">Transmembrane</keyword>
<evidence type="ECO:0000256" key="4">
    <source>
        <dbReference type="ARBA" id="ARBA00022763"/>
    </source>
</evidence>
<dbReference type="PANTHER" id="PTHR35330">
    <property type="entry name" value="SIROHEME BIOSYNTHESIS PROTEIN MET8"/>
    <property type="match status" value="1"/>
</dbReference>